<proteinExistence type="predicted"/>
<name>A0ABS6INJ9_9HYPH</name>
<comment type="caution">
    <text evidence="1">The sequence shown here is derived from an EMBL/GenBank/DDBJ whole genome shotgun (WGS) entry which is preliminary data.</text>
</comment>
<dbReference type="EMBL" id="JAHOPB010000002">
    <property type="protein sequence ID" value="MBU8876177.1"/>
    <property type="molecule type" value="Genomic_DNA"/>
</dbReference>
<reference evidence="1 2" key="1">
    <citation type="submission" date="2021-06" db="EMBL/GenBank/DDBJ databases">
        <authorList>
            <person name="Lee D.H."/>
        </authorList>
    </citation>
    <scope>NUCLEOTIDE SEQUENCE [LARGE SCALE GENOMIC DNA]</scope>
    <source>
        <strain evidence="1 2">MMS21-HV4-11</strain>
    </source>
</reference>
<organism evidence="1 2">
    <name type="scientific">Reyranella humidisoli</name>
    <dbReference type="NCBI Taxonomy" id="2849149"/>
    <lineage>
        <taxon>Bacteria</taxon>
        <taxon>Pseudomonadati</taxon>
        <taxon>Pseudomonadota</taxon>
        <taxon>Alphaproteobacteria</taxon>
        <taxon>Hyphomicrobiales</taxon>
        <taxon>Reyranellaceae</taxon>
        <taxon>Reyranella</taxon>
    </lineage>
</organism>
<evidence type="ECO:0000313" key="2">
    <source>
        <dbReference type="Proteomes" id="UP000727907"/>
    </source>
</evidence>
<dbReference type="Proteomes" id="UP000727907">
    <property type="component" value="Unassembled WGS sequence"/>
</dbReference>
<dbReference type="RefSeq" id="WP_216964760.1">
    <property type="nucleotide sequence ID" value="NZ_JAHOPB010000002.1"/>
</dbReference>
<gene>
    <name evidence="1" type="ORF">KQ910_20560</name>
</gene>
<evidence type="ECO:0000313" key="1">
    <source>
        <dbReference type="EMBL" id="MBU8876177.1"/>
    </source>
</evidence>
<keyword evidence="2" id="KW-1185">Reference proteome</keyword>
<sequence length="109" mass="12163">MTTLDDLLRQHGRLTAVHVERWVARGLLRPAGGGDGWNFEQIDVARARLLGELVDELGFDDESVETVVDLVDQVHTLRRQLDLLGRAIAEQPAATREAIAVALDRLSRR</sequence>
<protein>
    <submittedName>
        <fullName evidence="1">Chaperone modulator CbpM</fullName>
    </submittedName>
</protein>
<accession>A0ABS6INJ9</accession>